<dbReference type="GO" id="GO:0044715">
    <property type="term" value="F:8-oxo-dGDP phosphatase activity"/>
    <property type="evidence" value="ECO:0007669"/>
    <property type="project" value="TreeGrafter"/>
</dbReference>
<dbReference type="GO" id="GO:0044716">
    <property type="term" value="F:8-oxo-GDP phosphatase activity"/>
    <property type="evidence" value="ECO:0007669"/>
    <property type="project" value="TreeGrafter"/>
</dbReference>
<evidence type="ECO:0000313" key="13">
    <source>
        <dbReference type="EMBL" id="SLM84848.1"/>
    </source>
</evidence>
<dbReference type="PANTHER" id="PTHR47707:SF1">
    <property type="entry name" value="NUDIX HYDROLASE FAMILY PROTEIN"/>
    <property type="match status" value="1"/>
</dbReference>
<dbReference type="AlphaFoldDB" id="A0A1X6WKQ0"/>
<name>A0A1X6WKQ0_9ENTE</name>
<dbReference type="InterPro" id="IPR047127">
    <property type="entry name" value="MutT-like"/>
</dbReference>
<keyword evidence="14" id="KW-1185">Reference proteome</keyword>
<evidence type="ECO:0000256" key="7">
    <source>
        <dbReference type="ARBA" id="ARBA00022801"/>
    </source>
</evidence>
<reference evidence="14" key="1">
    <citation type="submission" date="2017-02" db="EMBL/GenBank/DDBJ databases">
        <authorList>
            <person name="Dridi B."/>
        </authorList>
    </citation>
    <scope>NUCLEOTIDE SEQUENCE [LARGE SCALE GENOMIC DNA]</scope>
    <source>
        <strain evidence="14">bH819</strain>
    </source>
</reference>
<keyword evidence="9" id="KW-0234">DNA repair</keyword>
<dbReference type="GO" id="GO:0035539">
    <property type="term" value="F:8-oxo-7,8-dihydrodeoxyguanosine triphosphate pyrophosphatase activity"/>
    <property type="evidence" value="ECO:0007669"/>
    <property type="project" value="UniProtKB-EC"/>
</dbReference>
<keyword evidence="6" id="KW-0227">DNA damage</keyword>
<dbReference type="Gene3D" id="3.90.79.10">
    <property type="entry name" value="Nucleoside Triphosphate Pyrophosphohydrolase"/>
    <property type="match status" value="1"/>
</dbReference>
<dbReference type="GO" id="GO:0008413">
    <property type="term" value="F:8-oxo-7,8-dihydroguanosine triphosphate pyrophosphatase activity"/>
    <property type="evidence" value="ECO:0007669"/>
    <property type="project" value="TreeGrafter"/>
</dbReference>
<accession>A0A1X6WKQ0</accession>
<evidence type="ECO:0000256" key="2">
    <source>
        <dbReference type="ARBA" id="ARBA00005582"/>
    </source>
</evidence>
<evidence type="ECO:0000256" key="5">
    <source>
        <dbReference type="ARBA" id="ARBA00022723"/>
    </source>
</evidence>
<protein>
    <recommendedName>
        <fullName evidence="11">8-oxo-dGTP diphosphatase</fullName>
        <ecNumber evidence="11">3.6.1.55</ecNumber>
    </recommendedName>
</protein>
<organism evidence="13 14">
    <name type="scientific">Vagococcus fluvialis bH819</name>
    <dbReference type="NCBI Taxonomy" id="1255619"/>
    <lineage>
        <taxon>Bacteria</taxon>
        <taxon>Bacillati</taxon>
        <taxon>Bacillota</taxon>
        <taxon>Bacilli</taxon>
        <taxon>Lactobacillales</taxon>
        <taxon>Enterococcaceae</taxon>
        <taxon>Vagococcus</taxon>
    </lineage>
</organism>
<keyword evidence="5" id="KW-0479">Metal-binding</keyword>
<keyword evidence="7 13" id="KW-0378">Hydrolase</keyword>
<keyword evidence="8" id="KW-0460">Magnesium</keyword>
<dbReference type="PANTHER" id="PTHR47707">
    <property type="entry name" value="8-OXO-DGTP DIPHOSPHATASE"/>
    <property type="match status" value="1"/>
</dbReference>
<dbReference type="PROSITE" id="PS51462">
    <property type="entry name" value="NUDIX"/>
    <property type="match status" value="1"/>
</dbReference>
<keyword evidence="3" id="KW-0515">Mutator protein</keyword>
<evidence type="ECO:0000256" key="10">
    <source>
        <dbReference type="ARBA" id="ARBA00035861"/>
    </source>
</evidence>
<dbReference type="InterPro" id="IPR000086">
    <property type="entry name" value="NUDIX_hydrolase_dom"/>
</dbReference>
<dbReference type="GO" id="GO:0006260">
    <property type="term" value="P:DNA replication"/>
    <property type="evidence" value="ECO:0007669"/>
    <property type="project" value="UniProtKB-KW"/>
</dbReference>
<comment type="catalytic activity">
    <reaction evidence="10">
        <text>8-oxo-dGTP + H2O = 8-oxo-dGMP + diphosphate + H(+)</text>
        <dbReference type="Rhea" id="RHEA:31575"/>
        <dbReference type="ChEBI" id="CHEBI:15377"/>
        <dbReference type="ChEBI" id="CHEBI:15378"/>
        <dbReference type="ChEBI" id="CHEBI:33019"/>
        <dbReference type="ChEBI" id="CHEBI:63224"/>
        <dbReference type="ChEBI" id="CHEBI:77896"/>
        <dbReference type="EC" id="3.6.1.55"/>
    </reaction>
</comment>
<evidence type="ECO:0000256" key="8">
    <source>
        <dbReference type="ARBA" id="ARBA00022842"/>
    </source>
</evidence>
<evidence type="ECO:0000256" key="6">
    <source>
        <dbReference type="ARBA" id="ARBA00022763"/>
    </source>
</evidence>
<evidence type="ECO:0000256" key="3">
    <source>
        <dbReference type="ARBA" id="ARBA00022457"/>
    </source>
</evidence>
<dbReference type="CDD" id="cd03425">
    <property type="entry name" value="NUDIX_MutT_NudA_like"/>
    <property type="match status" value="1"/>
</dbReference>
<evidence type="ECO:0000313" key="14">
    <source>
        <dbReference type="Proteomes" id="UP000195918"/>
    </source>
</evidence>
<evidence type="ECO:0000259" key="12">
    <source>
        <dbReference type="PROSITE" id="PS51462"/>
    </source>
</evidence>
<proteinExistence type="inferred from homology"/>
<dbReference type="Proteomes" id="UP000195918">
    <property type="component" value="Unassembled WGS sequence"/>
</dbReference>
<dbReference type="InterPro" id="IPR015797">
    <property type="entry name" value="NUDIX_hydrolase-like_dom_sf"/>
</dbReference>
<keyword evidence="4" id="KW-0235">DNA replication</keyword>
<dbReference type="EC" id="3.6.1.55" evidence="11"/>
<sequence>MMKKEINVVGAIIIKDKKILCCQRGPGRALANLWEFPGGKIEEDELKVQALKREIKEELKIQVDIVEEEFAFCRYEYDFGYVNLTTFICYSKSGEPQLTEHLQVKWLKAEELNSLEWAPADIPTVDKLMNEEIEEL</sequence>
<gene>
    <name evidence="13" type="ORF">FM121_02055</name>
</gene>
<dbReference type="SUPFAM" id="SSF55811">
    <property type="entry name" value="Nudix"/>
    <property type="match status" value="1"/>
</dbReference>
<dbReference type="Pfam" id="PF00293">
    <property type="entry name" value="NUDIX"/>
    <property type="match status" value="1"/>
</dbReference>
<evidence type="ECO:0000256" key="11">
    <source>
        <dbReference type="ARBA" id="ARBA00038905"/>
    </source>
</evidence>
<dbReference type="EMBL" id="FWFD01000004">
    <property type="protein sequence ID" value="SLM84848.1"/>
    <property type="molecule type" value="Genomic_DNA"/>
</dbReference>
<evidence type="ECO:0000256" key="1">
    <source>
        <dbReference type="ARBA" id="ARBA00001946"/>
    </source>
</evidence>
<evidence type="ECO:0000256" key="9">
    <source>
        <dbReference type="ARBA" id="ARBA00023204"/>
    </source>
</evidence>
<dbReference type="GO" id="GO:0006281">
    <property type="term" value="P:DNA repair"/>
    <property type="evidence" value="ECO:0007669"/>
    <property type="project" value="UniProtKB-KW"/>
</dbReference>
<comment type="cofactor">
    <cofactor evidence="1">
        <name>Mg(2+)</name>
        <dbReference type="ChEBI" id="CHEBI:18420"/>
    </cofactor>
</comment>
<dbReference type="GO" id="GO:0046872">
    <property type="term" value="F:metal ion binding"/>
    <property type="evidence" value="ECO:0007669"/>
    <property type="project" value="UniProtKB-KW"/>
</dbReference>
<evidence type="ECO:0000256" key="4">
    <source>
        <dbReference type="ARBA" id="ARBA00022705"/>
    </source>
</evidence>
<comment type="similarity">
    <text evidence="2">Belongs to the Nudix hydrolase family.</text>
</comment>
<feature type="domain" description="Nudix hydrolase" evidence="12">
    <location>
        <begin position="4"/>
        <end position="129"/>
    </location>
</feature>